<organism evidence="2 3">
    <name type="scientific">Cichlidogyrus casuarinus</name>
    <dbReference type="NCBI Taxonomy" id="1844966"/>
    <lineage>
        <taxon>Eukaryota</taxon>
        <taxon>Metazoa</taxon>
        <taxon>Spiralia</taxon>
        <taxon>Lophotrochozoa</taxon>
        <taxon>Platyhelminthes</taxon>
        <taxon>Monogenea</taxon>
        <taxon>Monopisthocotylea</taxon>
        <taxon>Dactylogyridea</taxon>
        <taxon>Ancyrocephalidae</taxon>
        <taxon>Cichlidogyrus</taxon>
    </lineage>
</organism>
<dbReference type="Pfam" id="PF15396">
    <property type="entry name" value="FAM60A"/>
    <property type="match status" value="1"/>
</dbReference>
<dbReference type="AlphaFoldDB" id="A0ABD2QAK9"/>
<dbReference type="PANTHER" id="PTHR13422:SF12">
    <property type="entry name" value="SIN3-HDAC COMPLEX-ASSOCIATED FACTOR"/>
    <property type="match status" value="1"/>
</dbReference>
<dbReference type="EMBL" id="JBJKFK010000517">
    <property type="protein sequence ID" value="KAL3316579.1"/>
    <property type="molecule type" value="Genomic_DNA"/>
</dbReference>
<gene>
    <name evidence="2" type="primary">FAM60A</name>
    <name evidence="2" type="ORF">Ciccas_004769</name>
</gene>
<proteinExistence type="predicted"/>
<dbReference type="PANTHER" id="PTHR13422">
    <property type="entry name" value="SIN3-HDAC COMPLEX-ASSOCIATED FACTOR"/>
    <property type="match status" value="1"/>
</dbReference>
<feature type="compositionally biased region" description="Low complexity" evidence="1">
    <location>
        <begin position="114"/>
        <end position="126"/>
    </location>
</feature>
<sequence>MSHGSKDKPRWRSKTGCCICETKSSSSRFTNSDRYSEHFQGCFGPKAASRSGDLCNACVLCVKRWLKNRSEPGSFAKVLGSKKGAGPKHQKEIEKRKRKREKEAAKDVVKGLRSGTSASSLSSSSSCAPYRTNSHSNAASHHSAQFFGLAASASDPSLVSLELNSTFCIVNDSDLANALPENSGTNPSEGEKIEHNFNKPLQAVTRSRKANSTFQSKFTPFT</sequence>
<evidence type="ECO:0000313" key="2">
    <source>
        <dbReference type="EMBL" id="KAL3316579.1"/>
    </source>
</evidence>
<keyword evidence="3" id="KW-1185">Reference proteome</keyword>
<accession>A0ABD2QAK9</accession>
<protein>
    <submittedName>
        <fullName evidence="2">FAM60A</fullName>
    </submittedName>
</protein>
<name>A0ABD2QAK9_9PLAT</name>
<dbReference type="InterPro" id="IPR026065">
    <property type="entry name" value="FAM60A"/>
</dbReference>
<reference evidence="2 3" key="1">
    <citation type="submission" date="2024-11" db="EMBL/GenBank/DDBJ databases">
        <title>Adaptive evolution of stress response genes in parasites aligns with host niche diversity.</title>
        <authorList>
            <person name="Hahn C."/>
            <person name="Resl P."/>
        </authorList>
    </citation>
    <scope>NUCLEOTIDE SEQUENCE [LARGE SCALE GENOMIC DNA]</scope>
    <source>
        <strain evidence="2">EGGRZ-B1_66</strain>
        <tissue evidence="2">Body</tissue>
    </source>
</reference>
<feature type="region of interest" description="Disordered" evidence="1">
    <location>
        <begin position="76"/>
        <end position="135"/>
    </location>
</feature>
<comment type="caution">
    <text evidence="2">The sequence shown here is derived from an EMBL/GenBank/DDBJ whole genome shotgun (WGS) entry which is preliminary data.</text>
</comment>
<feature type="compositionally biased region" description="Basic and acidic residues" evidence="1">
    <location>
        <begin position="89"/>
        <end position="110"/>
    </location>
</feature>
<evidence type="ECO:0000313" key="3">
    <source>
        <dbReference type="Proteomes" id="UP001626550"/>
    </source>
</evidence>
<evidence type="ECO:0000256" key="1">
    <source>
        <dbReference type="SAM" id="MobiDB-lite"/>
    </source>
</evidence>
<dbReference type="Proteomes" id="UP001626550">
    <property type="component" value="Unassembled WGS sequence"/>
</dbReference>